<sequence length="96" mass="10631">MPETLHTQVLAVVPPEDVDDHDLQPALRDLADSRYVLVCRKGGAPSWPERIKSFLLRDPIEAITLVADDAPAEGEEFTARVEETEMVGVYDVVSVE</sequence>
<dbReference type="OrthoDB" id="305246at2157"/>
<dbReference type="RefSeq" id="WP_059057810.1">
    <property type="nucleotide sequence ID" value="NZ_CEML01000001.1"/>
</dbReference>
<evidence type="ECO:0000313" key="1">
    <source>
        <dbReference type="EMBL" id="CQH61507.1"/>
    </source>
</evidence>
<name>A0A0U5H5K8_9EURY</name>
<evidence type="ECO:0000313" key="2">
    <source>
        <dbReference type="Proteomes" id="UP000066737"/>
    </source>
</evidence>
<dbReference type="Pfam" id="PF24370">
    <property type="entry name" value="DUF7526"/>
    <property type="match status" value="1"/>
</dbReference>
<keyword evidence="2" id="KW-1185">Reference proteome</keyword>
<accession>A0A0U5H5K8</accession>
<dbReference type="GeneID" id="26660082"/>
<dbReference type="InterPro" id="IPR055948">
    <property type="entry name" value="DUF7526"/>
</dbReference>
<reference evidence="2" key="1">
    <citation type="journal article" date="2016" name="Environ. Microbiol.">
        <title>The complete genome of a viable archaeum isolated from 123-million-year-old rock salt.</title>
        <authorList>
            <person name="Jaakkola S.T."/>
            <person name="Pfeiffer F."/>
            <person name="Ravantti J.J."/>
            <person name="Guo Q."/>
            <person name="Liu Y."/>
            <person name="Chen X."/>
            <person name="Ma H."/>
            <person name="Yang C."/>
            <person name="Oksanen H.M."/>
            <person name="Bamford D.H."/>
        </authorList>
    </citation>
    <scope>NUCLEOTIDE SEQUENCE</scope>
    <source>
        <strain evidence="2">JI20-1</strain>
    </source>
</reference>
<protein>
    <submittedName>
        <fullName evidence="1">Uncharacterized protein</fullName>
    </submittedName>
</protein>
<organism evidence="1 2">
    <name type="scientific">Halobacterium hubeiense</name>
    <dbReference type="NCBI Taxonomy" id="1407499"/>
    <lineage>
        <taxon>Archaea</taxon>
        <taxon>Methanobacteriati</taxon>
        <taxon>Methanobacteriota</taxon>
        <taxon>Stenosarchaea group</taxon>
        <taxon>Halobacteria</taxon>
        <taxon>Halobacteriales</taxon>
        <taxon>Halobacteriaceae</taxon>
        <taxon>Halobacterium</taxon>
    </lineage>
</organism>
<dbReference type="KEGG" id="hhb:Hhub_3470"/>
<dbReference type="EMBL" id="LN831302">
    <property type="protein sequence ID" value="CQH61507.1"/>
    <property type="molecule type" value="Genomic_DNA"/>
</dbReference>
<proteinExistence type="predicted"/>
<dbReference type="Proteomes" id="UP000066737">
    <property type="component" value="Chromosome I"/>
</dbReference>
<dbReference type="AlphaFoldDB" id="A0A0U5H5K8"/>
<gene>
    <name evidence="1" type="ORF">HHUB_3470</name>
</gene>